<gene>
    <name evidence="2" type="ORF">OBRU01_13223</name>
</gene>
<sequence>MSSSKPPPYVLQELPDITDSINYPIQNVQRIKYTCFDISKTLIVFGATSGGLYIFNRTPCEFVQLIPDKHIGFANGRGVVTVTGCKQSLSGGHSTITSKDHQGNEVTAMVWSDSNLLFSGDDVGKLSVLQMQNFIVNSRICQIDTRSCMILVSTLTRCYVCDTSQEQYRQIGQKLRDGEFGACFVDKEKHTEVPANKIEKDFTEVKKYNMVNEESRFAVGKDLENTIVFCARPSSRLWEAAVDGTVRRTHQYKQVLARKSMKIITAESYENENLSIENIKNDVNGKSINFFKIFSMKCAIFCFRKDALYFLNIENVADTVWCEFKDITDCKVYHDMLYVWLNNGSLISLRFMKIDKFLLKSYIDEKYTICADMCAFYRDYLLTHDLSPKLHILAGLRDKIEQKDILNCIDTVLDKFDSLKSNLNLTKSGIHVVDNTFNAQSSLDEDDSPKRIDDYKFTSIPPEAMQTLKDIGVSMSGKLNTSKKMLIEKWEDFEGKMKHLGDKPDLNNRDIRKDNTDVKFTTLDDSIDITPLVVENDIIYKDSSQKTIEIDNSIVEKDKVSKSLYQYFRLSLVGNDAEKANLIYIIESNACDIKEIYNLMLKLEKYCIEIGAVDESKFAPNNIFLSYLNFAEKDEYLDSIIQDEDLYKYFVDSCISVNIETQKLSSMGCECGFPLPYLRTNQTPVYSELIDKFIEMQWSGQTRDQCYDICKRMPYLWRKILYLRRNEDLMNILRILLQMLDEKLLHSFLPQFTLDIWNRAVQLYATLYANICLNCSKKFDNISVKDMLCWDELGALMVKSIGGRNAIKVMENNAQLIAAGDITLLRNNMTGQIKNTALPIAVAAKSSHWGLTPLKQLITENGVDRYQLKHTTLKEIVDNLYILTGVTDCALCGLPLQNEMADYGFLNADIRTTERVWT</sequence>
<protein>
    <submittedName>
        <fullName evidence="2">Hermansky-Pudlak syndrome 5</fullName>
    </submittedName>
</protein>
<dbReference type="PANTHER" id="PTHR23287">
    <property type="entry name" value="RUBY-EYE2-LIKE PROTEIN"/>
    <property type="match status" value="1"/>
</dbReference>
<reference evidence="2 3" key="1">
    <citation type="journal article" date="2015" name="Genome Biol. Evol.">
        <title>The genome of winter moth (Operophtera brumata) provides a genomic perspective on sexual dimorphism and phenology.</title>
        <authorList>
            <person name="Derks M.F."/>
            <person name="Smit S."/>
            <person name="Salis L."/>
            <person name="Schijlen E."/>
            <person name="Bossers A."/>
            <person name="Mateman C."/>
            <person name="Pijl A.S."/>
            <person name="de Ridder D."/>
            <person name="Groenen M.A."/>
            <person name="Visser M.E."/>
            <person name="Megens H.J."/>
        </authorList>
    </citation>
    <scope>NUCLEOTIDE SEQUENCE [LARGE SCALE GENOMIC DNA]</scope>
    <source>
        <strain evidence="2">WM2013NL</strain>
        <tissue evidence="2">Head and thorax</tissue>
    </source>
</reference>
<dbReference type="STRING" id="104452.A0A0L7L948"/>
<dbReference type="Pfam" id="PF23757">
    <property type="entry name" value="TPR_HPS5_insect"/>
    <property type="match status" value="1"/>
</dbReference>
<proteinExistence type="predicted"/>
<accession>A0A0L7L948</accession>
<evidence type="ECO:0000313" key="3">
    <source>
        <dbReference type="Proteomes" id="UP000037510"/>
    </source>
</evidence>
<dbReference type="PANTHER" id="PTHR23287:SF18">
    <property type="entry name" value="BLOC-2 COMPLEX MEMBER HPS5"/>
    <property type="match status" value="1"/>
</dbReference>
<dbReference type="EMBL" id="JTDY01002141">
    <property type="protein sequence ID" value="KOB72017.1"/>
    <property type="molecule type" value="Genomic_DNA"/>
</dbReference>
<dbReference type="InterPro" id="IPR056446">
    <property type="entry name" value="TPR_HPS5_insects"/>
</dbReference>
<dbReference type="GO" id="GO:0005737">
    <property type="term" value="C:cytoplasm"/>
    <property type="evidence" value="ECO:0007669"/>
    <property type="project" value="TreeGrafter"/>
</dbReference>
<organism evidence="2 3">
    <name type="scientific">Operophtera brumata</name>
    <name type="common">Winter moth</name>
    <name type="synonym">Phalaena brumata</name>
    <dbReference type="NCBI Taxonomy" id="104452"/>
    <lineage>
        <taxon>Eukaryota</taxon>
        <taxon>Metazoa</taxon>
        <taxon>Ecdysozoa</taxon>
        <taxon>Arthropoda</taxon>
        <taxon>Hexapoda</taxon>
        <taxon>Insecta</taxon>
        <taxon>Pterygota</taxon>
        <taxon>Neoptera</taxon>
        <taxon>Endopterygota</taxon>
        <taxon>Lepidoptera</taxon>
        <taxon>Glossata</taxon>
        <taxon>Ditrysia</taxon>
        <taxon>Geometroidea</taxon>
        <taxon>Geometridae</taxon>
        <taxon>Larentiinae</taxon>
        <taxon>Operophtera</taxon>
    </lineage>
</organism>
<dbReference type="GO" id="GO:0048066">
    <property type="term" value="P:developmental pigmentation"/>
    <property type="evidence" value="ECO:0007669"/>
    <property type="project" value="TreeGrafter"/>
</dbReference>
<dbReference type="AlphaFoldDB" id="A0A0L7L948"/>
<evidence type="ECO:0000259" key="1">
    <source>
        <dbReference type="Pfam" id="PF23757"/>
    </source>
</evidence>
<evidence type="ECO:0000313" key="2">
    <source>
        <dbReference type="EMBL" id="KOB72017.1"/>
    </source>
</evidence>
<feature type="domain" description="HPS5 TPR" evidence="1">
    <location>
        <begin position="588"/>
        <end position="775"/>
    </location>
</feature>
<comment type="caution">
    <text evidence="2">The sequence shown here is derived from an EMBL/GenBank/DDBJ whole genome shotgun (WGS) entry which is preliminary data.</text>
</comment>
<keyword evidence="3" id="KW-1185">Reference proteome</keyword>
<name>A0A0L7L948_OPEBR</name>
<dbReference type="Proteomes" id="UP000037510">
    <property type="component" value="Unassembled WGS sequence"/>
</dbReference>